<feature type="compositionally biased region" description="Basic and acidic residues" evidence="7">
    <location>
        <begin position="360"/>
        <end position="376"/>
    </location>
</feature>
<dbReference type="InterPro" id="IPR036396">
    <property type="entry name" value="Cyt_P450_sf"/>
</dbReference>
<proteinExistence type="inferred from homology"/>
<sequence length="614" mass="67343">MDAEGTRLLNLTVLQRLDPAVKDILTSTSTNEENTVVAGYDVPAGTRVLVNLWAIARDPASWLDRPDAFLPERFLPGAGSCDDVVDVHGQHFELLPFESGRQIYPATNLAKKMVALGVASLLQGFAWRRRTSSGNTKNLIQNFDALTCVIDAKAFRLQIDEHKKSSSFPEAFHQIAFSDVVILNKVDLVEDNLEDLERQILEVNALVTVVQSNSSQLQELLEYSKSVPPNPVFLPCAFVSKDPVSLAKTKFVFASTFVTSTLGYSVAIAYSLSGRAAKMSLIRPRPDHVAGTPTNFHGPDRWETGDDPDYASTWLQFTPVIFFHIAIIGHLCLKRPRDVFQLTKGSPKQKDLLHRKKKQREGNEGGDKENKDAEANKEEDDEEEGEEEEEKAKVKKSKTKLVHTPNPPSPLRPPPHLSSPFQRTPSARPTFSLPCTAMTPLPGPLNRIPSNTFMASATRLFLNNVTTISLYAVAAGSSPRLSIPFHTLQACKRQRTSPRGSILRPAARSTSRSATRRTPVPVLGLLDHLLGDIGHLADGADDVGDEGQRVGVLRIGWAVNGLGCYVSNQGPSQLMMHHISTAEHVRTIEQNRTGNGGGWPQGSWTNGGRDLAAL</sequence>
<evidence type="ECO:0000256" key="4">
    <source>
        <dbReference type="ARBA" id="ARBA00023002"/>
    </source>
</evidence>
<dbReference type="SUPFAM" id="SSF48264">
    <property type="entry name" value="Cytochrome P450"/>
    <property type="match status" value="1"/>
</dbReference>
<feature type="coiled-coil region" evidence="6">
    <location>
        <begin position="186"/>
        <end position="213"/>
    </location>
</feature>
<reference evidence="9" key="2">
    <citation type="submission" date="2008-12" db="EMBL/GenBank/DDBJ databases">
        <title>Improved gene annotation of the rice (Oryza sativa) genomes.</title>
        <authorList>
            <person name="Wang J."/>
            <person name="Li R."/>
            <person name="Fan W."/>
            <person name="Huang Q."/>
            <person name="Zhang J."/>
            <person name="Zhou Y."/>
            <person name="Hu Y."/>
            <person name="Zi S."/>
            <person name="Li J."/>
            <person name="Ni P."/>
            <person name="Zheng H."/>
            <person name="Zhang Y."/>
            <person name="Zhao M."/>
            <person name="Hao Q."/>
            <person name="McDermott J."/>
            <person name="Samudrala R."/>
            <person name="Kristiansen K."/>
            <person name="Wong G.K.-S."/>
        </authorList>
    </citation>
    <scope>NUCLEOTIDE SEQUENCE</scope>
</reference>
<gene>
    <name evidence="9" type="ORF">OsJ_24974</name>
</gene>
<dbReference type="GO" id="GO:0004497">
    <property type="term" value="F:monooxygenase activity"/>
    <property type="evidence" value="ECO:0007669"/>
    <property type="project" value="InterPro"/>
</dbReference>
<keyword evidence="5" id="KW-0408">Iron</keyword>
<dbReference type="Gene3D" id="1.10.630.10">
    <property type="entry name" value="Cytochrome P450"/>
    <property type="match status" value="1"/>
</dbReference>
<reference evidence="9" key="1">
    <citation type="journal article" date="2005" name="PLoS Biol.">
        <title>The genomes of Oryza sativa: a history of duplications.</title>
        <authorList>
            <person name="Yu J."/>
            <person name="Wang J."/>
            <person name="Lin W."/>
            <person name="Li S."/>
            <person name="Li H."/>
            <person name="Zhou J."/>
            <person name="Ni P."/>
            <person name="Dong W."/>
            <person name="Hu S."/>
            <person name="Zeng C."/>
            <person name="Zhang J."/>
            <person name="Zhang Y."/>
            <person name="Li R."/>
            <person name="Xu Z."/>
            <person name="Li S."/>
            <person name="Li X."/>
            <person name="Zheng H."/>
            <person name="Cong L."/>
            <person name="Lin L."/>
            <person name="Yin J."/>
            <person name="Geng J."/>
            <person name="Li G."/>
            <person name="Shi J."/>
            <person name="Liu J."/>
            <person name="Lv H."/>
            <person name="Li J."/>
            <person name="Wang J."/>
            <person name="Deng Y."/>
            <person name="Ran L."/>
            <person name="Shi X."/>
            <person name="Wang X."/>
            <person name="Wu Q."/>
            <person name="Li C."/>
            <person name="Ren X."/>
            <person name="Wang J."/>
            <person name="Wang X."/>
            <person name="Li D."/>
            <person name="Liu D."/>
            <person name="Zhang X."/>
            <person name="Ji Z."/>
            <person name="Zhao W."/>
            <person name="Sun Y."/>
            <person name="Zhang Z."/>
            <person name="Bao J."/>
            <person name="Han Y."/>
            <person name="Dong L."/>
            <person name="Ji J."/>
            <person name="Chen P."/>
            <person name="Wu S."/>
            <person name="Liu J."/>
            <person name="Xiao Y."/>
            <person name="Bu D."/>
            <person name="Tan J."/>
            <person name="Yang L."/>
            <person name="Ye C."/>
            <person name="Zhang J."/>
            <person name="Xu J."/>
            <person name="Zhou Y."/>
            <person name="Yu Y."/>
            <person name="Zhang B."/>
            <person name="Zhuang S."/>
            <person name="Wei H."/>
            <person name="Liu B."/>
            <person name="Lei M."/>
            <person name="Yu H."/>
            <person name="Li Y."/>
            <person name="Xu H."/>
            <person name="Wei S."/>
            <person name="He X."/>
            <person name="Fang L."/>
            <person name="Zhang Z."/>
            <person name="Zhang Y."/>
            <person name="Huang X."/>
            <person name="Su Z."/>
            <person name="Tong W."/>
            <person name="Li J."/>
            <person name="Tong Z."/>
            <person name="Li S."/>
            <person name="Ye J."/>
            <person name="Wang L."/>
            <person name="Fang L."/>
            <person name="Lei T."/>
            <person name="Chen C."/>
            <person name="Chen H."/>
            <person name="Xu Z."/>
            <person name="Li H."/>
            <person name="Huang H."/>
            <person name="Zhang F."/>
            <person name="Xu H."/>
            <person name="Li N."/>
            <person name="Zhao C."/>
            <person name="Li S."/>
            <person name="Dong L."/>
            <person name="Huang Y."/>
            <person name="Li L."/>
            <person name="Xi Y."/>
            <person name="Qi Q."/>
            <person name="Li W."/>
            <person name="Zhang B."/>
            <person name="Hu W."/>
            <person name="Zhang Y."/>
            <person name="Tian X."/>
            <person name="Jiao Y."/>
            <person name="Liang X."/>
            <person name="Jin J."/>
            <person name="Gao L."/>
            <person name="Zheng W."/>
            <person name="Hao B."/>
            <person name="Liu S."/>
            <person name="Wang W."/>
            <person name="Yuan L."/>
            <person name="Cao M."/>
            <person name="McDermott J."/>
            <person name="Samudrala R."/>
            <person name="Wang J."/>
            <person name="Wong G.K."/>
            <person name="Yang H."/>
        </authorList>
    </citation>
    <scope>NUCLEOTIDE SEQUENCE [LARGE SCALE GENOMIC DNA]</scope>
</reference>
<comment type="similarity">
    <text evidence="1">Belongs to the cytochrome P450 family.</text>
</comment>
<evidence type="ECO:0000256" key="1">
    <source>
        <dbReference type="ARBA" id="ARBA00010617"/>
    </source>
</evidence>
<feature type="compositionally biased region" description="Low complexity" evidence="7">
    <location>
        <begin position="504"/>
        <end position="516"/>
    </location>
</feature>
<dbReference type="InterPro" id="IPR027417">
    <property type="entry name" value="P-loop_NTPase"/>
</dbReference>
<dbReference type="Pfam" id="PF00067">
    <property type="entry name" value="p450"/>
    <property type="match status" value="1"/>
</dbReference>
<dbReference type="PANTHER" id="PTHR47944">
    <property type="entry name" value="CYTOCHROME P450 98A9"/>
    <property type="match status" value="1"/>
</dbReference>
<dbReference type="AlphaFoldDB" id="B9FY81"/>
<evidence type="ECO:0000313" key="9">
    <source>
        <dbReference type="EMBL" id="EEE67518.1"/>
    </source>
</evidence>
<evidence type="ECO:0000256" key="7">
    <source>
        <dbReference type="SAM" id="MobiDB-lite"/>
    </source>
</evidence>
<accession>B9FY81</accession>
<dbReference type="EMBL" id="CM000144">
    <property type="protein sequence ID" value="EEE67518.1"/>
    <property type="molecule type" value="Genomic_DNA"/>
</dbReference>
<dbReference type="GO" id="GO:0020037">
    <property type="term" value="F:heme binding"/>
    <property type="evidence" value="ECO:0007669"/>
    <property type="project" value="InterPro"/>
</dbReference>
<feature type="region of interest" description="Disordered" evidence="7">
    <location>
        <begin position="590"/>
        <end position="614"/>
    </location>
</feature>
<dbReference type="GO" id="GO:0005506">
    <property type="term" value="F:iron ion binding"/>
    <property type="evidence" value="ECO:0007669"/>
    <property type="project" value="InterPro"/>
</dbReference>
<keyword evidence="3" id="KW-0479">Metal-binding</keyword>
<keyword evidence="6" id="KW-0175">Coiled coil</keyword>
<dbReference type="InterPro" id="IPR001128">
    <property type="entry name" value="Cyt_P450"/>
</dbReference>
<dbReference type="Proteomes" id="UP000007752">
    <property type="component" value="Chromosome 7"/>
</dbReference>
<evidence type="ECO:0000256" key="6">
    <source>
        <dbReference type="SAM" id="Coils"/>
    </source>
</evidence>
<dbReference type="Pfam" id="PF02492">
    <property type="entry name" value="cobW"/>
    <property type="match status" value="1"/>
</dbReference>
<evidence type="ECO:0000259" key="8">
    <source>
        <dbReference type="Pfam" id="PF02492"/>
    </source>
</evidence>
<dbReference type="Gene3D" id="3.40.50.300">
    <property type="entry name" value="P-loop containing nucleotide triphosphate hydrolases"/>
    <property type="match status" value="1"/>
</dbReference>
<feature type="compositionally biased region" description="Pro residues" evidence="7">
    <location>
        <begin position="405"/>
        <end position="417"/>
    </location>
</feature>
<organism evidence="9">
    <name type="scientific">Oryza sativa subsp. japonica</name>
    <name type="common">Rice</name>
    <dbReference type="NCBI Taxonomy" id="39947"/>
    <lineage>
        <taxon>Eukaryota</taxon>
        <taxon>Viridiplantae</taxon>
        <taxon>Streptophyta</taxon>
        <taxon>Embryophyta</taxon>
        <taxon>Tracheophyta</taxon>
        <taxon>Spermatophyta</taxon>
        <taxon>Magnoliopsida</taxon>
        <taxon>Liliopsida</taxon>
        <taxon>Poales</taxon>
        <taxon>Poaceae</taxon>
        <taxon>BOP clade</taxon>
        <taxon>Oryzoideae</taxon>
        <taxon>Oryzeae</taxon>
        <taxon>Oryzinae</taxon>
        <taxon>Oryza</taxon>
        <taxon>Oryza sativa</taxon>
    </lineage>
</organism>
<feature type="region of interest" description="Disordered" evidence="7">
    <location>
        <begin position="494"/>
        <end position="516"/>
    </location>
</feature>
<evidence type="ECO:0000256" key="5">
    <source>
        <dbReference type="ARBA" id="ARBA00023004"/>
    </source>
</evidence>
<dbReference type="PANTHER" id="PTHR47944:SF3">
    <property type="entry name" value="TRIMETHYLTRIDECATETRAENE SYNTHASE"/>
    <property type="match status" value="1"/>
</dbReference>
<evidence type="ECO:0000256" key="2">
    <source>
        <dbReference type="ARBA" id="ARBA00022617"/>
    </source>
</evidence>
<name>B9FY81_ORYSJ</name>
<feature type="compositionally biased region" description="Acidic residues" evidence="7">
    <location>
        <begin position="377"/>
        <end position="389"/>
    </location>
</feature>
<dbReference type="InterPro" id="IPR003495">
    <property type="entry name" value="CobW/HypB/UreG_nucleotide-bd"/>
</dbReference>
<keyword evidence="4" id="KW-0560">Oxidoreductase</keyword>
<keyword evidence="2" id="KW-0349">Heme</keyword>
<evidence type="ECO:0000256" key="3">
    <source>
        <dbReference type="ARBA" id="ARBA00022723"/>
    </source>
</evidence>
<protein>
    <recommendedName>
        <fullName evidence="8">CobW/HypB/UreG nucleotide-binding domain-containing protein</fullName>
    </recommendedName>
</protein>
<feature type="domain" description="CobW/HypB/UreG nucleotide-binding" evidence="8">
    <location>
        <begin position="143"/>
        <end position="210"/>
    </location>
</feature>
<dbReference type="GO" id="GO:0016705">
    <property type="term" value="F:oxidoreductase activity, acting on paired donors, with incorporation or reduction of molecular oxygen"/>
    <property type="evidence" value="ECO:0007669"/>
    <property type="project" value="InterPro"/>
</dbReference>
<feature type="region of interest" description="Disordered" evidence="7">
    <location>
        <begin position="344"/>
        <end position="433"/>
    </location>
</feature>